<reference evidence="1" key="2">
    <citation type="journal article" date="2020" name="Microorganisms">
        <title>Osmotic Adaptation and Compatible Solute Biosynthesis of Phototrophic Bacteria as Revealed from Genome Analyses.</title>
        <authorList>
            <person name="Imhoff J.F."/>
            <person name="Rahn T."/>
            <person name="Kunzel S."/>
            <person name="Keller A."/>
            <person name="Neulinger S.C."/>
        </authorList>
    </citation>
    <scope>NUCLEOTIDE SEQUENCE</scope>
    <source>
        <strain evidence="1">DSM 4395</strain>
    </source>
</reference>
<accession>A0AAJ0UGX8</accession>
<reference evidence="1" key="1">
    <citation type="submission" date="2017-05" db="EMBL/GenBank/DDBJ databases">
        <authorList>
            <person name="Imhoff J.F."/>
            <person name="Rahn T."/>
            <person name="Kuenzel S."/>
            <person name="Neulinger S.C."/>
        </authorList>
    </citation>
    <scope>NUCLEOTIDE SEQUENCE</scope>
    <source>
        <strain evidence="1">DSM 4395</strain>
    </source>
</reference>
<dbReference type="EMBL" id="NHSF01000062">
    <property type="protein sequence ID" value="MBK5931285.1"/>
    <property type="molecule type" value="Genomic_DNA"/>
</dbReference>
<dbReference type="AlphaFoldDB" id="A0AAJ0UGX8"/>
<dbReference type="PANTHER" id="PTHR12993">
    <property type="entry name" value="N-ACETYLGLUCOSAMINYL-PHOSPHATIDYLINOSITOL DE-N-ACETYLASE-RELATED"/>
    <property type="match status" value="1"/>
</dbReference>
<sequence length="237" mass="25559">MVPTATRLGAVLVIAAHPDDEVLGCGGTVAKLAASGTAVHLTFLADGVGARCETDASLSPVDHQALDQRRNSARRAANILGATSVSFDDLPDNRLDSIPLLEITQRIEALIAQHRPSMVLTHHAGDLNIDHQRVHQAVITSCRPQRGHPVQTILSFEVPSSTEWQPPGSGAVFAPNWFVDISATLEQKLAALDAYAEELRDWPHPRSRQGVEHLARWRGATVGCEAAEAFVLARNLD</sequence>
<protein>
    <submittedName>
        <fullName evidence="1">GlcNAc-PI de-N-acetylase</fullName>
    </submittedName>
</protein>
<dbReference type="PANTHER" id="PTHR12993:SF11">
    <property type="entry name" value="N-ACETYLGLUCOSAMINYL-PHOSPHATIDYLINOSITOL DE-N-ACETYLASE"/>
    <property type="match status" value="1"/>
</dbReference>
<dbReference type="InterPro" id="IPR024078">
    <property type="entry name" value="LmbE-like_dom_sf"/>
</dbReference>
<dbReference type="Pfam" id="PF02585">
    <property type="entry name" value="PIG-L"/>
    <property type="match status" value="1"/>
</dbReference>
<dbReference type="Gene3D" id="3.40.50.10320">
    <property type="entry name" value="LmbE-like"/>
    <property type="match status" value="1"/>
</dbReference>
<dbReference type="InterPro" id="IPR003737">
    <property type="entry name" value="GlcNAc_PI_deacetylase-related"/>
</dbReference>
<name>A0AAJ0UGX8_HALSE</name>
<dbReference type="SUPFAM" id="SSF102588">
    <property type="entry name" value="LmbE-like"/>
    <property type="match status" value="1"/>
</dbReference>
<dbReference type="GO" id="GO:0016811">
    <property type="term" value="F:hydrolase activity, acting on carbon-nitrogen (but not peptide) bonds, in linear amides"/>
    <property type="evidence" value="ECO:0007669"/>
    <property type="project" value="TreeGrafter"/>
</dbReference>
<evidence type="ECO:0000313" key="2">
    <source>
        <dbReference type="Proteomes" id="UP001296967"/>
    </source>
</evidence>
<dbReference type="Proteomes" id="UP001296967">
    <property type="component" value="Unassembled WGS sequence"/>
</dbReference>
<comment type="caution">
    <text evidence="1">The sequence shown here is derived from an EMBL/GenBank/DDBJ whole genome shotgun (WGS) entry which is preliminary data.</text>
</comment>
<dbReference type="RefSeq" id="WP_201246126.1">
    <property type="nucleotide sequence ID" value="NZ_NHSF01000062.1"/>
</dbReference>
<organism evidence="1 2">
    <name type="scientific">Halochromatium salexigens</name>
    <name type="common">Chromatium salexigens</name>
    <dbReference type="NCBI Taxonomy" id="49447"/>
    <lineage>
        <taxon>Bacteria</taxon>
        <taxon>Pseudomonadati</taxon>
        <taxon>Pseudomonadota</taxon>
        <taxon>Gammaproteobacteria</taxon>
        <taxon>Chromatiales</taxon>
        <taxon>Chromatiaceae</taxon>
        <taxon>Halochromatium</taxon>
    </lineage>
</organism>
<gene>
    <name evidence="1" type="ORF">CCR82_12350</name>
</gene>
<keyword evidence="2" id="KW-1185">Reference proteome</keyword>
<evidence type="ECO:0000313" key="1">
    <source>
        <dbReference type="EMBL" id="MBK5931285.1"/>
    </source>
</evidence>
<proteinExistence type="predicted"/>